<protein>
    <submittedName>
        <fullName evidence="2">Uncharacterized protein</fullName>
    </submittedName>
</protein>
<feature type="transmembrane region" description="Helical" evidence="1">
    <location>
        <begin position="46"/>
        <end position="64"/>
    </location>
</feature>
<keyword evidence="1" id="KW-0812">Transmembrane</keyword>
<sequence>MREDRSADDERMSRDLLTATDPLPDIGALVGRAVDGGRRRLRRRRLTVAAGGTSLTVVAALLVLSPPDLGDMASTDDVRLTAPSELGVRSVVEARQQAALLTEPFNEALETALPGWPAAEGDYSRSADGPYTGWVFTSTNTEAPVTELTVRVEGPAAGTAATRFCVPAESTPSMPCTQRTLPDGTELHSGLTQLSITDEHGDVVTSTPPFARANLPDGRTVLATVSIGEPGAVSADSVALPAGSPLTTAALEELVTAPQLAQMPLP</sequence>
<name>A0A2S6IC40_9ACTN</name>
<dbReference type="Proteomes" id="UP000239485">
    <property type="component" value="Unassembled WGS sequence"/>
</dbReference>
<proteinExistence type="predicted"/>
<dbReference type="EMBL" id="PTJD01000023">
    <property type="protein sequence ID" value="PPK90819.1"/>
    <property type="molecule type" value="Genomic_DNA"/>
</dbReference>
<evidence type="ECO:0000313" key="3">
    <source>
        <dbReference type="Proteomes" id="UP000239485"/>
    </source>
</evidence>
<reference evidence="2 3" key="1">
    <citation type="submission" date="2018-02" db="EMBL/GenBank/DDBJ databases">
        <title>Genomic Encyclopedia of Archaeal and Bacterial Type Strains, Phase II (KMG-II): from individual species to whole genera.</title>
        <authorList>
            <person name="Goeker M."/>
        </authorList>
    </citation>
    <scope>NUCLEOTIDE SEQUENCE [LARGE SCALE GENOMIC DNA]</scope>
    <source>
        <strain evidence="2 3">DSM 22857</strain>
    </source>
</reference>
<comment type="caution">
    <text evidence="2">The sequence shown here is derived from an EMBL/GenBank/DDBJ whole genome shotgun (WGS) entry which is preliminary data.</text>
</comment>
<dbReference type="RefSeq" id="WP_146099704.1">
    <property type="nucleotide sequence ID" value="NZ_PTJD01000023.1"/>
</dbReference>
<accession>A0A2S6IC40</accession>
<evidence type="ECO:0000256" key="1">
    <source>
        <dbReference type="SAM" id="Phobius"/>
    </source>
</evidence>
<keyword evidence="1" id="KW-1133">Transmembrane helix</keyword>
<evidence type="ECO:0000313" key="2">
    <source>
        <dbReference type="EMBL" id="PPK90819.1"/>
    </source>
</evidence>
<dbReference type="AlphaFoldDB" id="A0A2S6IC40"/>
<keyword evidence="3" id="KW-1185">Reference proteome</keyword>
<keyword evidence="1" id="KW-0472">Membrane</keyword>
<gene>
    <name evidence="2" type="ORF">CLV92_12323</name>
</gene>
<organism evidence="2 3">
    <name type="scientific">Kineococcus xinjiangensis</name>
    <dbReference type="NCBI Taxonomy" id="512762"/>
    <lineage>
        <taxon>Bacteria</taxon>
        <taxon>Bacillati</taxon>
        <taxon>Actinomycetota</taxon>
        <taxon>Actinomycetes</taxon>
        <taxon>Kineosporiales</taxon>
        <taxon>Kineosporiaceae</taxon>
        <taxon>Kineococcus</taxon>
    </lineage>
</organism>